<dbReference type="Proteomes" id="UP000525389">
    <property type="component" value="Unassembled WGS sequence"/>
</dbReference>
<dbReference type="EMBL" id="JACHFN010000006">
    <property type="protein sequence ID" value="MBB5234492.1"/>
    <property type="molecule type" value="Genomic_DNA"/>
</dbReference>
<feature type="chain" id="PRO_5030708699" description="IPT/TIG domain-containing protein" evidence="2">
    <location>
        <begin position="22"/>
        <end position="132"/>
    </location>
</feature>
<gene>
    <name evidence="3" type="ORF">HNQ09_001930</name>
</gene>
<keyword evidence="4" id="KW-1185">Reference proteome</keyword>
<sequence>MKKHLMLLVAALSFASCAPVAQLAQPGEAATLTRDGASLLLSNPGPDALTGDPGRAGDGPALTVEGSGLVPDDQAALWCKSNGMKTRLSCNLPNVPAGSRLRVTLMAGQVGDALLLAYRASKGAVPVFVALK</sequence>
<name>A0A7W8GF67_9DEIO</name>
<accession>A0A7W8GF67</accession>
<evidence type="ECO:0008006" key="5">
    <source>
        <dbReference type="Google" id="ProtNLM"/>
    </source>
</evidence>
<dbReference type="PROSITE" id="PS51257">
    <property type="entry name" value="PROKAR_LIPOPROTEIN"/>
    <property type="match status" value="1"/>
</dbReference>
<proteinExistence type="predicted"/>
<evidence type="ECO:0000313" key="3">
    <source>
        <dbReference type="EMBL" id="MBB5234492.1"/>
    </source>
</evidence>
<evidence type="ECO:0000256" key="1">
    <source>
        <dbReference type="SAM" id="MobiDB-lite"/>
    </source>
</evidence>
<reference evidence="3 4" key="1">
    <citation type="submission" date="2020-08" db="EMBL/GenBank/DDBJ databases">
        <title>Genomic Encyclopedia of Type Strains, Phase IV (KMG-IV): sequencing the most valuable type-strain genomes for metagenomic binning, comparative biology and taxonomic classification.</title>
        <authorList>
            <person name="Goeker M."/>
        </authorList>
    </citation>
    <scope>NUCLEOTIDE SEQUENCE [LARGE SCALE GENOMIC DNA]</scope>
    <source>
        <strain evidence="3 4">DSM 101791</strain>
    </source>
</reference>
<evidence type="ECO:0000256" key="2">
    <source>
        <dbReference type="SAM" id="SignalP"/>
    </source>
</evidence>
<protein>
    <recommendedName>
        <fullName evidence="5">IPT/TIG domain-containing protein</fullName>
    </recommendedName>
</protein>
<keyword evidence="2" id="KW-0732">Signal</keyword>
<organism evidence="3 4">
    <name type="scientific">Deinococcus budaensis</name>
    <dbReference type="NCBI Taxonomy" id="1665626"/>
    <lineage>
        <taxon>Bacteria</taxon>
        <taxon>Thermotogati</taxon>
        <taxon>Deinococcota</taxon>
        <taxon>Deinococci</taxon>
        <taxon>Deinococcales</taxon>
        <taxon>Deinococcaceae</taxon>
        <taxon>Deinococcus</taxon>
    </lineage>
</organism>
<feature type="signal peptide" evidence="2">
    <location>
        <begin position="1"/>
        <end position="21"/>
    </location>
</feature>
<dbReference type="AlphaFoldDB" id="A0A7W8GF67"/>
<comment type="caution">
    <text evidence="3">The sequence shown here is derived from an EMBL/GenBank/DDBJ whole genome shotgun (WGS) entry which is preliminary data.</text>
</comment>
<dbReference type="RefSeq" id="WP_184028377.1">
    <property type="nucleotide sequence ID" value="NZ_JACHFN010000006.1"/>
</dbReference>
<evidence type="ECO:0000313" key="4">
    <source>
        <dbReference type="Proteomes" id="UP000525389"/>
    </source>
</evidence>
<feature type="region of interest" description="Disordered" evidence="1">
    <location>
        <begin position="42"/>
        <end position="61"/>
    </location>
</feature>